<reference evidence="3" key="1">
    <citation type="submission" date="2023-07" db="EMBL/GenBank/DDBJ databases">
        <title>Genomic Encyclopedia of Type Strains, Phase IV (KMG-IV): sequencing the most valuable type-strain genomes for metagenomic binning, comparative biology and taxonomic classification.</title>
        <authorList>
            <person name="Goeker M."/>
        </authorList>
    </citation>
    <scope>NUCLEOTIDE SEQUENCE</scope>
    <source>
        <strain evidence="3">DSM 19659</strain>
    </source>
</reference>
<evidence type="ECO:0000256" key="2">
    <source>
        <dbReference type="SAM" id="SignalP"/>
    </source>
</evidence>
<dbReference type="Proteomes" id="UP001241537">
    <property type="component" value="Unassembled WGS sequence"/>
</dbReference>
<sequence length="44" mass="4406">MKKKILMGILAAMTAVSLGVCGGASKEEKGEGGQAGSFCIGRYG</sequence>
<feature type="chain" id="PRO_5042285545" description="Lipoprotein" evidence="2">
    <location>
        <begin position="20"/>
        <end position="44"/>
    </location>
</feature>
<name>A0AAE3V8D7_9FIRM</name>
<evidence type="ECO:0000313" key="4">
    <source>
        <dbReference type="Proteomes" id="UP001241537"/>
    </source>
</evidence>
<dbReference type="AlphaFoldDB" id="A0AAE3V8D7"/>
<protein>
    <recommendedName>
        <fullName evidence="5">Lipoprotein</fullName>
    </recommendedName>
</protein>
<accession>A0AAE3V8D7</accession>
<evidence type="ECO:0000256" key="1">
    <source>
        <dbReference type="SAM" id="MobiDB-lite"/>
    </source>
</evidence>
<gene>
    <name evidence="3" type="ORF">J2S20_000347</name>
</gene>
<comment type="caution">
    <text evidence="3">The sequence shown here is derived from an EMBL/GenBank/DDBJ whole genome shotgun (WGS) entry which is preliminary data.</text>
</comment>
<evidence type="ECO:0008006" key="5">
    <source>
        <dbReference type="Google" id="ProtNLM"/>
    </source>
</evidence>
<keyword evidence="4" id="KW-1185">Reference proteome</keyword>
<keyword evidence="2" id="KW-0732">Signal</keyword>
<dbReference type="RefSeq" id="WP_307252390.1">
    <property type="nucleotide sequence ID" value="NZ_JAUSTO010000002.1"/>
</dbReference>
<organism evidence="3 4">
    <name type="scientific">Moryella indoligenes</name>
    <dbReference type="NCBI Taxonomy" id="371674"/>
    <lineage>
        <taxon>Bacteria</taxon>
        <taxon>Bacillati</taxon>
        <taxon>Bacillota</taxon>
        <taxon>Clostridia</taxon>
        <taxon>Lachnospirales</taxon>
        <taxon>Lachnospiraceae</taxon>
        <taxon>Moryella</taxon>
    </lineage>
</organism>
<dbReference type="EMBL" id="JAUSTO010000002">
    <property type="protein sequence ID" value="MDQ0151667.1"/>
    <property type="molecule type" value="Genomic_DNA"/>
</dbReference>
<evidence type="ECO:0000313" key="3">
    <source>
        <dbReference type="EMBL" id="MDQ0151667.1"/>
    </source>
</evidence>
<feature type="signal peptide" evidence="2">
    <location>
        <begin position="1"/>
        <end position="19"/>
    </location>
</feature>
<feature type="region of interest" description="Disordered" evidence="1">
    <location>
        <begin position="24"/>
        <end position="44"/>
    </location>
</feature>
<proteinExistence type="predicted"/>